<evidence type="ECO:0000256" key="1">
    <source>
        <dbReference type="ARBA" id="ARBA00000012"/>
    </source>
</evidence>
<evidence type="ECO:0000313" key="15">
    <source>
        <dbReference type="EMBL" id="API86768.1"/>
    </source>
</evidence>
<evidence type="ECO:0000256" key="8">
    <source>
        <dbReference type="ARBA" id="ARBA00022741"/>
    </source>
</evidence>
<dbReference type="GO" id="GO:0005524">
    <property type="term" value="F:ATP binding"/>
    <property type="evidence" value="ECO:0007669"/>
    <property type="project" value="UniProtKB-KW"/>
</dbReference>
<dbReference type="Pfam" id="PF00809">
    <property type="entry name" value="Pterin_bind"/>
    <property type="match status" value="1"/>
</dbReference>
<dbReference type="PANTHER" id="PTHR20941">
    <property type="entry name" value="FOLATE SYNTHESIS PROTEINS"/>
    <property type="match status" value="1"/>
</dbReference>
<evidence type="ECO:0000256" key="12">
    <source>
        <dbReference type="ARBA" id="ARBA00022909"/>
    </source>
</evidence>
<keyword evidence="9 15" id="KW-0418">Kinase</keyword>
<dbReference type="InterPro" id="IPR035907">
    <property type="entry name" value="Hppk_sf"/>
</dbReference>
<dbReference type="GO" id="GO:0016301">
    <property type="term" value="F:kinase activity"/>
    <property type="evidence" value="ECO:0007669"/>
    <property type="project" value="UniProtKB-KW"/>
</dbReference>
<evidence type="ECO:0000256" key="5">
    <source>
        <dbReference type="ARBA" id="ARBA00009951"/>
    </source>
</evidence>
<evidence type="ECO:0000256" key="7">
    <source>
        <dbReference type="ARBA" id="ARBA00022723"/>
    </source>
</evidence>
<dbReference type="InterPro" id="IPR011005">
    <property type="entry name" value="Dihydropteroate_synth-like_sf"/>
</dbReference>
<dbReference type="UniPathway" id="UPA00077">
    <property type="reaction ID" value="UER00155"/>
</dbReference>
<keyword evidence="6" id="KW-0808">Transferase</keyword>
<dbReference type="GO" id="GO:0004156">
    <property type="term" value="F:dihydropteroate synthase activity"/>
    <property type="evidence" value="ECO:0007669"/>
    <property type="project" value="UniProtKB-EC"/>
</dbReference>
<organism evidence="15 16">
    <name type="scientific">Francisella uliginis</name>
    <dbReference type="NCBI Taxonomy" id="573570"/>
    <lineage>
        <taxon>Bacteria</taxon>
        <taxon>Pseudomonadati</taxon>
        <taxon>Pseudomonadota</taxon>
        <taxon>Gammaproteobacteria</taxon>
        <taxon>Thiotrichales</taxon>
        <taxon>Francisellaceae</taxon>
        <taxon>Francisella</taxon>
    </lineage>
</organism>
<comment type="pathway">
    <text evidence="4">Cofactor biosynthesis; tetrahydrofolate biosynthesis; 2-amino-4-hydroxy-6-hydroxymethyl-7,8-dihydropteridine diphosphate from 7,8-dihydroneopterin triphosphate: step 4/4.</text>
</comment>
<dbReference type="GO" id="GO:0005829">
    <property type="term" value="C:cytosol"/>
    <property type="evidence" value="ECO:0007669"/>
    <property type="project" value="TreeGrafter"/>
</dbReference>
<dbReference type="PROSITE" id="PS00793">
    <property type="entry name" value="DHPS_2"/>
    <property type="match status" value="1"/>
</dbReference>
<keyword evidence="7" id="KW-0479">Metal-binding</keyword>
<evidence type="ECO:0000256" key="11">
    <source>
        <dbReference type="ARBA" id="ARBA00022842"/>
    </source>
</evidence>
<dbReference type="Pfam" id="PF01288">
    <property type="entry name" value="HPPK"/>
    <property type="match status" value="1"/>
</dbReference>
<dbReference type="PROSITE" id="PS50972">
    <property type="entry name" value="PTERIN_BINDING"/>
    <property type="match status" value="1"/>
</dbReference>
<proteinExistence type="inferred from homology"/>
<keyword evidence="11" id="KW-0460">Magnesium</keyword>
<dbReference type="GO" id="GO:0046654">
    <property type="term" value="P:tetrahydrofolate biosynthetic process"/>
    <property type="evidence" value="ECO:0007669"/>
    <property type="project" value="UniProtKB-UniPathway"/>
</dbReference>
<dbReference type="SUPFAM" id="SSF51717">
    <property type="entry name" value="Dihydropteroate synthetase-like"/>
    <property type="match status" value="1"/>
</dbReference>
<dbReference type="Gene3D" id="3.20.20.20">
    <property type="entry name" value="Dihydropteroate synthase-like"/>
    <property type="match status" value="1"/>
</dbReference>
<evidence type="ECO:0000256" key="3">
    <source>
        <dbReference type="ARBA" id="ARBA00004763"/>
    </source>
</evidence>
<protein>
    <submittedName>
        <fullName evidence="15">2-amino-4-hydroxy-6-hydroxymethyldihydropteridine pyrophosphokinase</fullName>
    </submittedName>
</protein>
<dbReference type="Proteomes" id="UP000184222">
    <property type="component" value="Chromosome"/>
</dbReference>
<reference evidence="15 16" key="1">
    <citation type="journal article" date="2016" name="Appl. Environ. Microbiol.">
        <title>Whole genome relationships among Francisella bacteria of diverse origin define new species and provide specific regions for detection.</title>
        <authorList>
            <person name="Challacombe J.F."/>
            <person name="Petersen J.M."/>
            <person name="Gallegos-Graves V."/>
            <person name="Hodge D."/>
            <person name="Pillai S."/>
            <person name="Kuske C.R."/>
        </authorList>
    </citation>
    <scope>NUCLEOTIDE SEQUENCE [LARGE SCALE GENOMIC DNA]</scope>
    <source>
        <strain evidence="16">TX07-7310</strain>
    </source>
</reference>
<keyword evidence="12" id="KW-0289">Folate biosynthesis</keyword>
<keyword evidence="13" id="KW-0511">Multifunctional enzyme</keyword>
<dbReference type="Gene3D" id="3.30.70.560">
    <property type="entry name" value="7,8-Dihydro-6-hydroxymethylpterin-pyrophosphokinase HPPK"/>
    <property type="match status" value="1"/>
</dbReference>
<dbReference type="NCBIfam" id="TIGR01498">
    <property type="entry name" value="folK"/>
    <property type="match status" value="1"/>
</dbReference>
<feature type="domain" description="Pterin-binding" evidence="14">
    <location>
        <begin position="170"/>
        <end position="421"/>
    </location>
</feature>
<keyword evidence="8" id="KW-0547">Nucleotide-binding</keyword>
<dbReference type="EMBL" id="CP016796">
    <property type="protein sequence ID" value="API86768.1"/>
    <property type="molecule type" value="Genomic_DNA"/>
</dbReference>
<dbReference type="CDD" id="cd00483">
    <property type="entry name" value="HPPK"/>
    <property type="match status" value="1"/>
</dbReference>
<comment type="catalytic activity">
    <reaction evidence="1">
        <text>(7,8-dihydropterin-6-yl)methyl diphosphate + 4-aminobenzoate = 7,8-dihydropteroate + diphosphate</text>
        <dbReference type="Rhea" id="RHEA:19949"/>
        <dbReference type="ChEBI" id="CHEBI:17836"/>
        <dbReference type="ChEBI" id="CHEBI:17839"/>
        <dbReference type="ChEBI" id="CHEBI:33019"/>
        <dbReference type="ChEBI" id="CHEBI:72950"/>
        <dbReference type="EC" id="2.5.1.15"/>
    </reaction>
</comment>
<evidence type="ECO:0000313" key="16">
    <source>
        <dbReference type="Proteomes" id="UP000184222"/>
    </source>
</evidence>
<comment type="pathway">
    <text evidence="3">Cofactor biosynthesis; tetrahydrofolate biosynthesis; 7,8-dihydrofolate from 2-amino-4-hydroxy-6-hydroxymethyl-7,8-dihydropteridine diphosphate and 4-aminobenzoate: step 1/2.</text>
</comment>
<sequence>MQYIIGIGTNIGFTLENIHLAIDALESHQDIRIIRKAGLYSSKALLKEGAPKDWDINFINTAVKISSTLKPTELLTILKNIEKNIGRDLNAPVWSPRIIDLDILAAEDLILETDELTVPHKELLNRNFALAPLLELSKGWYHPKKVDIDLNLRLKELDEIEKLKQTLSNTMRMGIVNLSDQSFSDGYFDDDRRKSNLHELIENGAEIIDIGAESTKPNAKAISVDEEFEKLDIFLEYIKSNAADLIYKPLISIDTRKFEVMQKVLEKHHDIVWMINDVECNDIEQKAKLIAKYNKKYVLTHNLGITNRDQYLEKDNAIDNVCEYIEQKKQTLLNCGLTKENIFFDVGFGFGKKADTANHLLENIVKIKEKLNLKTLVGHSRKPSVLGLTKDSDIRTLDSATRELSRKLEKLNIEIIRIHRI</sequence>
<evidence type="ECO:0000256" key="4">
    <source>
        <dbReference type="ARBA" id="ARBA00005051"/>
    </source>
</evidence>
<dbReference type="GO" id="GO:0003848">
    <property type="term" value="F:2-amino-4-hydroxy-6-hydroxymethyldihydropteridine diphosphokinase activity"/>
    <property type="evidence" value="ECO:0007669"/>
    <property type="project" value="InterPro"/>
</dbReference>
<dbReference type="SUPFAM" id="SSF55083">
    <property type="entry name" value="6-hydroxymethyl-7,8-dihydropterin pyrophosphokinase, HPPK"/>
    <property type="match status" value="1"/>
</dbReference>
<evidence type="ECO:0000256" key="10">
    <source>
        <dbReference type="ARBA" id="ARBA00022840"/>
    </source>
</evidence>
<dbReference type="KEGG" id="frx:F7310_05090"/>
<gene>
    <name evidence="15" type="ORF">F7310_05090</name>
</gene>
<dbReference type="AlphaFoldDB" id="A0A1L4BSG0"/>
<evidence type="ECO:0000259" key="14">
    <source>
        <dbReference type="PROSITE" id="PS50972"/>
    </source>
</evidence>
<name>A0A1L4BSG0_9GAMM</name>
<dbReference type="InterPro" id="IPR045031">
    <property type="entry name" value="DHP_synth-like"/>
</dbReference>
<evidence type="ECO:0000256" key="6">
    <source>
        <dbReference type="ARBA" id="ARBA00022679"/>
    </source>
</evidence>
<dbReference type="GO" id="GO:0046872">
    <property type="term" value="F:metal ion binding"/>
    <property type="evidence" value="ECO:0007669"/>
    <property type="project" value="UniProtKB-KW"/>
</dbReference>
<dbReference type="InterPro" id="IPR000550">
    <property type="entry name" value="Hppk"/>
</dbReference>
<keyword evidence="16" id="KW-1185">Reference proteome</keyword>
<accession>A0A1L4BSG0</accession>
<evidence type="ECO:0000256" key="13">
    <source>
        <dbReference type="ARBA" id="ARBA00023268"/>
    </source>
</evidence>
<dbReference type="InterPro" id="IPR006390">
    <property type="entry name" value="DHP_synth_dom"/>
</dbReference>
<keyword evidence="10" id="KW-0067">ATP-binding</keyword>
<dbReference type="RefSeq" id="WP_072712270.1">
    <property type="nucleotide sequence ID" value="NZ_CP016796.1"/>
</dbReference>
<dbReference type="GO" id="GO:0046656">
    <property type="term" value="P:folic acid biosynthetic process"/>
    <property type="evidence" value="ECO:0007669"/>
    <property type="project" value="UniProtKB-KW"/>
</dbReference>
<comment type="similarity">
    <text evidence="5">In the C-terminal section; belongs to the DHPS family.</text>
</comment>
<dbReference type="OrthoDB" id="9811744at2"/>
<comment type="cofactor">
    <cofactor evidence="2">
        <name>Mg(2+)</name>
        <dbReference type="ChEBI" id="CHEBI:18420"/>
    </cofactor>
</comment>
<evidence type="ECO:0000256" key="2">
    <source>
        <dbReference type="ARBA" id="ARBA00001946"/>
    </source>
</evidence>
<dbReference type="PANTHER" id="PTHR20941:SF1">
    <property type="entry name" value="FOLIC ACID SYNTHESIS PROTEIN FOL1"/>
    <property type="match status" value="1"/>
</dbReference>
<dbReference type="NCBIfam" id="TIGR01496">
    <property type="entry name" value="DHPS"/>
    <property type="match status" value="1"/>
</dbReference>
<dbReference type="InterPro" id="IPR000489">
    <property type="entry name" value="Pterin-binding_dom"/>
</dbReference>
<evidence type="ECO:0000256" key="9">
    <source>
        <dbReference type="ARBA" id="ARBA00022777"/>
    </source>
</evidence>
<dbReference type="STRING" id="573570.F7310_05090"/>